<dbReference type="AlphaFoldDB" id="A0A9N9N130"/>
<dbReference type="GO" id="GO:0008745">
    <property type="term" value="F:N-acetylmuramoyl-L-alanine amidase activity"/>
    <property type="evidence" value="ECO:0007669"/>
    <property type="project" value="InterPro"/>
</dbReference>
<evidence type="ECO:0000256" key="3">
    <source>
        <dbReference type="SAM" id="Phobius"/>
    </source>
</evidence>
<keyword evidence="6" id="KW-1185">Reference proteome</keyword>
<keyword evidence="3" id="KW-1133">Transmembrane helix</keyword>
<keyword evidence="1" id="KW-0399">Innate immunity</keyword>
<dbReference type="GO" id="GO:0045087">
    <property type="term" value="P:innate immune response"/>
    <property type="evidence" value="ECO:0007669"/>
    <property type="project" value="UniProtKB-KW"/>
</dbReference>
<evidence type="ECO:0000256" key="1">
    <source>
        <dbReference type="ARBA" id="ARBA00022588"/>
    </source>
</evidence>
<feature type="domain" description="Peptidoglycan recognition protein family" evidence="4">
    <location>
        <begin position="155"/>
        <end position="308"/>
    </location>
</feature>
<dbReference type="InterPro" id="IPR015510">
    <property type="entry name" value="PGRP"/>
</dbReference>
<evidence type="ECO:0000313" key="6">
    <source>
        <dbReference type="Proteomes" id="UP001153714"/>
    </source>
</evidence>
<name>A0A9N9N130_9NEOP</name>
<dbReference type="Proteomes" id="UP001153714">
    <property type="component" value="Chromosome 1"/>
</dbReference>
<dbReference type="PANTHER" id="PTHR11022:SF73">
    <property type="entry name" value="PEPTIDOGLYCAN-RECOGNITION PROTEIN LD"/>
    <property type="match status" value="1"/>
</dbReference>
<dbReference type="EMBL" id="OU893332">
    <property type="protein sequence ID" value="CAG9782150.1"/>
    <property type="molecule type" value="Genomic_DNA"/>
</dbReference>
<evidence type="ECO:0000259" key="4">
    <source>
        <dbReference type="SMART" id="SM00701"/>
    </source>
</evidence>
<feature type="transmembrane region" description="Helical" evidence="3">
    <location>
        <begin position="115"/>
        <end position="139"/>
    </location>
</feature>
<accession>A0A9N9N130</accession>
<keyword evidence="3" id="KW-0472">Membrane</keyword>
<reference evidence="5" key="2">
    <citation type="submission" date="2022-10" db="EMBL/GenBank/DDBJ databases">
        <authorList>
            <consortium name="ENA_rothamsted_submissions"/>
            <consortium name="culmorum"/>
            <person name="King R."/>
        </authorList>
    </citation>
    <scope>NUCLEOTIDE SEQUENCE</scope>
</reference>
<evidence type="ECO:0000313" key="5">
    <source>
        <dbReference type="EMBL" id="CAG9782150.1"/>
    </source>
</evidence>
<gene>
    <name evidence="5" type="ORF">DIATSA_LOCUS434</name>
</gene>
<dbReference type="OrthoDB" id="7939567at2759"/>
<organism evidence="5 6">
    <name type="scientific">Diatraea saccharalis</name>
    <name type="common">sugarcane borer</name>
    <dbReference type="NCBI Taxonomy" id="40085"/>
    <lineage>
        <taxon>Eukaryota</taxon>
        <taxon>Metazoa</taxon>
        <taxon>Ecdysozoa</taxon>
        <taxon>Arthropoda</taxon>
        <taxon>Hexapoda</taxon>
        <taxon>Insecta</taxon>
        <taxon>Pterygota</taxon>
        <taxon>Neoptera</taxon>
        <taxon>Endopterygota</taxon>
        <taxon>Lepidoptera</taxon>
        <taxon>Glossata</taxon>
        <taxon>Ditrysia</taxon>
        <taxon>Pyraloidea</taxon>
        <taxon>Crambidae</taxon>
        <taxon>Crambinae</taxon>
        <taxon>Diatraea</taxon>
    </lineage>
</organism>
<dbReference type="InterPro" id="IPR006619">
    <property type="entry name" value="PGRP_domain_met/bac"/>
</dbReference>
<dbReference type="SUPFAM" id="SSF55846">
    <property type="entry name" value="N-acetylmuramoyl-L-alanine amidase-like"/>
    <property type="match status" value="1"/>
</dbReference>
<reference evidence="5" key="1">
    <citation type="submission" date="2021-12" db="EMBL/GenBank/DDBJ databases">
        <authorList>
            <person name="King R."/>
        </authorList>
    </citation>
    <scope>NUCLEOTIDE SEQUENCE</scope>
</reference>
<proteinExistence type="predicted"/>
<sequence length="376" mass="42612">MARMVSRKEWYGRAVYFFDRLSGGPSEDLIKLQTTQVHTHNLAFMLRIKTCVKFSGKKSNKCLDVLLQTTEIVQDHDSRHSSYHQSEELGEPSITEDTPLLRRFPPLETAQRSPLTTVIVSFLIIILLSGVVIGIYLLILQSRAENVLPPVDMPLQYVSRLQWAGGESPRLSMYPRMASQVIVVHTETEQCYTIDTCTELLQNMLNKTEGSRVTLPYNFLISSNGQMYEALGWRSISPLFPQHASSSLVLAFIGKYLQQSLRTRLGMKQTLGPHAPDILYAKNCTNLPMSYVLHTFAETLDSVHNKHSLMLNSGDFSNSPPTAAQLAEANNFFAESISRRHLSSSYVLFGKRTKESPKYLYLSMQSLPQWRQELTD</sequence>
<keyword evidence="3" id="KW-0812">Transmembrane</keyword>
<dbReference type="Gene3D" id="3.40.80.10">
    <property type="entry name" value="Peptidoglycan recognition protein-like"/>
    <property type="match status" value="1"/>
</dbReference>
<dbReference type="InterPro" id="IPR036505">
    <property type="entry name" value="Amidase/PGRP_sf"/>
</dbReference>
<keyword evidence="2" id="KW-0391">Immunity</keyword>
<protein>
    <recommendedName>
        <fullName evidence="4">Peptidoglycan recognition protein family domain-containing protein</fullName>
    </recommendedName>
</protein>
<dbReference type="PANTHER" id="PTHR11022">
    <property type="entry name" value="PEPTIDOGLYCAN RECOGNITION PROTEIN"/>
    <property type="match status" value="1"/>
</dbReference>
<dbReference type="GO" id="GO:0008270">
    <property type="term" value="F:zinc ion binding"/>
    <property type="evidence" value="ECO:0007669"/>
    <property type="project" value="InterPro"/>
</dbReference>
<evidence type="ECO:0000256" key="2">
    <source>
        <dbReference type="ARBA" id="ARBA00022859"/>
    </source>
</evidence>
<dbReference type="SMART" id="SM00701">
    <property type="entry name" value="PGRP"/>
    <property type="match status" value="1"/>
</dbReference>
<dbReference type="GO" id="GO:0009253">
    <property type="term" value="P:peptidoglycan catabolic process"/>
    <property type="evidence" value="ECO:0007669"/>
    <property type="project" value="InterPro"/>
</dbReference>